<feature type="domain" description="Anti-sigma K factor RskA C-terminal" evidence="2">
    <location>
        <begin position="122"/>
        <end position="243"/>
    </location>
</feature>
<dbReference type="InterPro" id="IPR018764">
    <property type="entry name" value="RskA_C"/>
</dbReference>
<evidence type="ECO:0000313" key="4">
    <source>
        <dbReference type="Proteomes" id="UP001525968"/>
    </source>
</evidence>
<reference evidence="3 4" key="1">
    <citation type="submission" date="2022-09" db="EMBL/GenBank/DDBJ databases">
        <title>Draft genome of isolate Be4.</title>
        <authorList>
            <person name="Sanchez-Castro I."/>
            <person name="Martinez-Rodriguez P."/>
            <person name="Descostes M."/>
            <person name="Merroun M."/>
        </authorList>
    </citation>
    <scope>NUCLEOTIDE SEQUENCE [LARGE SCALE GENOMIC DNA]</scope>
    <source>
        <strain evidence="3 4">Be4</strain>
    </source>
</reference>
<dbReference type="EMBL" id="JAODYH010000004">
    <property type="protein sequence ID" value="MCT9811040.1"/>
    <property type="molecule type" value="Genomic_DNA"/>
</dbReference>
<dbReference type="RefSeq" id="WP_261500207.1">
    <property type="nucleotide sequence ID" value="NZ_JAODYH010000004.1"/>
</dbReference>
<dbReference type="Proteomes" id="UP001525968">
    <property type="component" value="Unassembled WGS sequence"/>
</dbReference>
<dbReference type="PANTHER" id="PTHR37461">
    <property type="entry name" value="ANTI-SIGMA-K FACTOR RSKA"/>
    <property type="match status" value="1"/>
</dbReference>
<keyword evidence="1" id="KW-0472">Membrane</keyword>
<comment type="caution">
    <text evidence="3">The sequence shown here is derived from an EMBL/GenBank/DDBJ whole genome shotgun (WGS) entry which is preliminary data.</text>
</comment>
<gene>
    <name evidence="3" type="ORF">N0K08_10380</name>
</gene>
<evidence type="ECO:0000256" key="1">
    <source>
        <dbReference type="SAM" id="Phobius"/>
    </source>
</evidence>
<accession>A0ABT2PLD6</accession>
<feature type="transmembrane region" description="Helical" evidence="1">
    <location>
        <begin position="112"/>
        <end position="138"/>
    </location>
</feature>
<dbReference type="InterPro" id="IPR051474">
    <property type="entry name" value="Anti-sigma-K/W_factor"/>
</dbReference>
<sequence length="253" mass="27314">MNQNSNAAFADLGPDEIQALAGEYVLGTLSLTERQAVAAQLATHGALRAAVDAWERRFLPLTSLAEPVAPSRHLWPRVERSLDNLSALLKTAGPALKKKATPWWRDWQSLPLWQALTAGGFAAAAVLASVLVFQVAALKPDTRYMVVLVAPQDKSPGWVMQTSTAKHIELIPLGQFEIPADKALELWTKADGWNAPISLGLVTPGKRLNVSLEQIPGLQANQLFELTLEPSTGSPTGRPTGPIHFIGRSVQVL</sequence>
<dbReference type="Pfam" id="PF10099">
    <property type="entry name" value="RskA_C"/>
    <property type="match status" value="1"/>
</dbReference>
<dbReference type="PANTHER" id="PTHR37461:SF1">
    <property type="entry name" value="ANTI-SIGMA-K FACTOR RSKA"/>
    <property type="match status" value="1"/>
</dbReference>
<keyword evidence="1" id="KW-1133">Transmembrane helix</keyword>
<evidence type="ECO:0000259" key="2">
    <source>
        <dbReference type="Pfam" id="PF10099"/>
    </source>
</evidence>
<evidence type="ECO:0000313" key="3">
    <source>
        <dbReference type="EMBL" id="MCT9811040.1"/>
    </source>
</evidence>
<name>A0ABT2PLD6_9BURK</name>
<keyword evidence="1" id="KW-0812">Transmembrane</keyword>
<proteinExistence type="predicted"/>
<organism evidence="3 4">
    <name type="scientific">Acidovorax bellezanensis</name>
    <dbReference type="NCBI Taxonomy" id="2976702"/>
    <lineage>
        <taxon>Bacteria</taxon>
        <taxon>Pseudomonadati</taxon>
        <taxon>Pseudomonadota</taxon>
        <taxon>Betaproteobacteria</taxon>
        <taxon>Burkholderiales</taxon>
        <taxon>Comamonadaceae</taxon>
        <taxon>Acidovorax</taxon>
    </lineage>
</organism>
<protein>
    <submittedName>
        <fullName evidence="3">Anti-sigma factor</fullName>
    </submittedName>
</protein>
<keyword evidence="4" id="KW-1185">Reference proteome</keyword>